<reference evidence="2" key="1">
    <citation type="submission" date="2023-10" db="EMBL/GenBank/DDBJ databases">
        <title>Genome assembly of Pristionchus species.</title>
        <authorList>
            <person name="Yoshida K."/>
            <person name="Sommer R.J."/>
        </authorList>
    </citation>
    <scope>NUCLEOTIDE SEQUENCE</scope>
    <source>
        <strain evidence="2">RS5133</strain>
    </source>
</reference>
<comment type="caution">
    <text evidence="2">The sequence shown here is derived from an EMBL/GenBank/DDBJ whole genome shotgun (WGS) entry which is preliminary data.</text>
</comment>
<dbReference type="EMBL" id="BTSY01000002">
    <property type="protein sequence ID" value="GMT14112.1"/>
    <property type="molecule type" value="Genomic_DNA"/>
</dbReference>
<feature type="non-terminal residue" evidence="2">
    <location>
        <position position="1"/>
    </location>
</feature>
<proteinExistence type="predicted"/>
<gene>
    <name evidence="2" type="ORF">PFISCL1PPCAC_5409</name>
</gene>
<evidence type="ECO:0000313" key="3">
    <source>
        <dbReference type="Proteomes" id="UP001432322"/>
    </source>
</evidence>
<organism evidence="2 3">
    <name type="scientific">Pristionchus fissidentatus</name>
    <dbReference type="NCBI Taxonomy" id="1538716"/>
    <lineage>
        <taxon>Eukaryota</taxon>
        <taxon>Metazoa</taxon>
        <taxon>Ecdysozoa</taxon>
        <taxon>Nematoda</taxon>
        <taxon>Chromadorea</taxon>
        <taxon>Rhabditida</taxon>
        <taxon>Rhabditina</taxon>
        <taxon>Diplogasteromorpha</taxon>
        <taxon>Diplogasteroidea</taxon>
        <taxon>Neodiplogasteridae</taxon>
        <taxon>Pristionchus</taxon>
    </lineage>
</organism>
<feature type="region of interest" description="Disordered" evidence="1">
    <location>
        <begin position="1"/>
        <end position="48"/>
    </location>
</feature>
<sequence>LQQLQQPSPPSSPSYHQLQHTTDGSNEMRRRSSSSSSSSHMDSSSPLRFSISGSIEGASRLEAGLEGVLQLGNKTHLCQLRSLHVQTSDPVLADIVTNMSSHMSTEFDTFAWPHLLTERAMQTLREISVLTLVVKITVEFVPERESILRRVSHRLKSVFSFFRRFR</sequence>
<dbReference type="Proteomes" id="UP001432322">
    <property type="component" value="Unassembled WGS sequence"/>
</dbReference>
<evidence type="ECO:0000313" key="2">
    <source>
        <dbReference type="EMBL" id="GMT14112.1"/>
    </source>
</evidence>
<accession>A0AAV5V747</accession>
<dbReference type="AlphaFoldDB" id="A0AAV5V747"/>
<protein>
    <submittedName>
        <fullName evidence="2">Uncharacterized protein</fullName>
    </submittedName>
</protein>
<evidence type="ECO:0000256" key="1">
    <source>
        <dbReference type="SAM" id="MobiDB-lite"/>
    </source>
</evidence>
<name>A0AAV5V747_9BILA</name>
<keyword evidence="3" id="KW-1185">Reference proteome</keyword>
<feature type="compositionally biased region" description="Low complexity" evidence="1">
    <location>
        <begin position="33"/>
        <end position="45"/>
    </location>
</feature>
<feature type="compositionally biased region" description="Polar residues" evidence="1">
    <location>
        <begin position="15"/>
        <end position="25"/>
    </location>
</feature>